<evidence type="ECO:0000313" key="8">
    <source>
        <dbReference type="Proteomes" id="UP000837857"/>
    </source>
</evidence>
<proteinExistence type="inferred from homology"/>
<evidence type="ECO:0000313" key="7">
    <source>
        <dbReference type="EMBL" id="CAH2048473.1"/>
    </source>
</evidence>
<dbReference type="Proteomes" id="UP000837857">
    <property type="component" value="Chromosome 18"/>
</dbReference>
<dbReference type="InterPro" id="IPR009072">
    <property type="entry name" value="Histone-fold"/>
</dbReference>
<keyword evidence="8" id="KW-1185">Reference proteome</keyword>
<evidence type="ECO:0000256" key="5">
    <source>
        <dbReference type="ARBA" id="ARBA00023204"/>
    </source>
</evidence>
<feature type="non-terminal residue" evidence="7">
    <location>
        <position position="1"/>
    </location>
</feature>
<accession>A0ABN8I3U4</accession>
<organism evidence="7 8">
    <name type="scientific">Iphiclides podalirius</name>
    <name type="common">scarce swallowtail</name>
    <dbReference type="NCBI Taxonomy" id="110791"/>
    <lineage>
        <taxon>Eukaryota</taxon>
        <taxon>Metazoa</taxon>
        <taxon>Ecdysozoa</taxon>
        <taxon>Arthropoda</taxon>
        <taxon>Hexapoda</taxon>
        <taxon>Insecta</taxon>
        <taxon>Pterygota</taxon>
        <taxon>Neoptera</taxon>
        <taxon>Endopterygota</taxon>
        <taxon>Lepidoptera</taxon>
        <taxon>Glossata</taxon>
        <taxon>Ditrysia</taxon>
        <taxon>Papilionoidea</taxon>
        <taxon>Papilionidae</taxon>
        <taxon>Papilioninae</taxon>
        <taxon>Iphiclides</taxon>
    </lineage>
</organism>
<dbReference type="CDD" id="cd22919">
    <property type="entry name" value="HFD_CENP-S"/>
    <property type="match status" value="1"/>
</dbReference>
<dbReference type="SUPFAM" id="SSF47113">
    <property type="entry name" value="Histone-fold"/>
    <property type="match status" value="1"/>
</dbReference>
<keyword evidence="4" id="KW-0238">DNA-binding</keyword>
<feature type="region of interest" description="Disordered" evidence="6">
    <location>
        <begin position="89"/>
        <end position="141"/>
    </location>
</feature>
<dbReference type="EMBL" id="OW152830">
    <property type="protein sequence ID" value="CAH2048473.1"/>
    <property type="molecule type" value="Genomic_DNA"/>
</dbReference>
<keyword evidence="3" id="KW-0227">DNA damage</keyword>
<dbReference type="Gene3D" id="1.10.20.10">
    <property type="entry name" value="Histone, subunit A"/>
    <property type="match status" value="1"/>
</dbReference>
<gene>
    <name evidence="7" type="ORF">IPOD504_LOCUS6096</name>
</gene>
<keyword evidence="5" id="KW-0234">DNA repair</keyword>
<evidence type="ECO:0000256" key="6">
    <source>
        <dbReference type="SAM" id="MobiDB-lite"/>
    </source>
</evidence>
<reference evidence="7" key="1">
    <citation type="submission" date="2022-03" db="EMBL/GenBank/DDBJ databases">
        <authorList>
            <person name="Martin H S."/>
        </authorList>
    </citation>
    <scope>NUCLEOTIDE SEQUENCE</scope>
</reference>
<name>A0ABN8I3U4_9NEOP</name>
<comment type="similarity">
    <text evidence="1">Belongs to the TAF9 family. CENP-S/MHF1 subfamily.</text>
</comment>
<evidence type="ECO:0000256" key="1">
    <source>
        <dbReference type="ARBA" id="ARBA00006612"/>
    </source>
</evidence>
<protein>
    <recommendedName>
        <fullName evidence="2">Centromere protein S</fullName>
    </recommendedName>
</protein>
<dbReference type="Pfam" id="PF15630">
    <property type="entry name" value="CENP-S"/>
    <property type="match status" value="1"/>
</dbReference>
<sequence length="208" mass="23158">MPTFEKLTKSQKLRASLHRDVMAICKETCHLVGMEMEKPAMEVVAELLYKKIKIYALDLEAFAKHAKRSTINADDVLLLARRNPSLKAHLKTTLSKQPSTSKERRRKTNASKSTTPKETVKSKAEVDPEKAAADDGEGRAAHEMEDALDIAHYRALFVNSPPPTTRTAYADHPCGFGGKLLGGFVNEFHVGDRPVHFGPRRYTCANNN</sequence>
<dbReference type="PANTHER" id="PTHR22980:SF0">
    <property type="entry name" value="CENTROMERE PROTEIN S"/>
    <property type="match status" value="1"/>
</dbReference>
<feature type="compositionally biased region" description="Basic and acidic residues" evidence="6">
    <location>
        <begin position="118"/>
        <end position="141"/>
    </location>
</feature>
<evidence type="ECO:0000256" key="3">
    <source>
        <dbReference type="ARBA" id="ARBA00022763"/>
    </source>
</evidence>
<dbReference type="PANTHER" id="PTHR22980">
    <property type="entry name" value="CORTISTATIN"/>
    <property type="match status" value="1"/>
</dbReference>
<evidence type="ECO:0000256" key="4">
    <source>
        <dbReference type="ARBA" id="ARBA00023125"/>
    </source>
</evidence>
<dbReference type="InterPro" id="IPR029003">
    <property type="entry name" value="CENP-S/Mhf1"/>
</dbReference>
<evidence type="ECO:0000256" key="2">
    <source>
        <dbReference type="ARBA" id="ARBA00016400"/>
    </source>
</evidence>